<dbReference type="InterPro" id="IPR041588">
    <property type="entry name" value="Integrase_H2C2"/>
</dbReference>
<dbReference type="InterPro" id="IPR001584">
    <property type="entry name" value="Integrase_cat-core"/>
</dbReference>
<dbReference type="InterPro" id="IPR050951">
    <property type="entry name" value="Retrovirus_Pol_polyprotein"/>
</dbReference>
<dbReference type="Gene3D" id="1.10.340.70">
    <property type="match status" value="1"/>
</dbReference>
<dbReference type="InterPro" id="IPR056924">
    <property type="entry name" value="SH3_Tf2-1"/>
</dbReference>
<keyword evidence="8" id="KW-0239">DNA-directed DNA polymerase</keyword>
<feature type="domain" description="Integrase catalytic" evidence="12">
    <location>
        <begin position="268"/>
        <end position="445"/>
    </location>
</feature>
<evidence type="ECO:0000256" key="9">
    <source>
        <dbReference type="ARBA" id="ARBA00023125"/>
    </source>
</evidence>
<keyword evidence="9" id="KW-0238">DNA-binding</keyword>
<dbReference type="SUPFAM" id="SSF53098">
    <property type="entry name" value="Ribonuclease H-like"/>
    <property type="match status" value="1"/>
</dbReference>
<dbReference type="AlphaFoldDB" id="A0A5B6VLV5"/>
<keyword evidence="11" id="KW-0511">Multifunctional enzyme</keyword>
<dbReference type="Gene3D" id="3.30.420.10">
    <property type="entry name" value="Ribonuclease H-like superfamily/Ribonuclease H"/>
    <property type="match status" value="1"/>
</dbReference>
<dbReference type="Pfam" id="PF17921">
    <property type="entry name" value="Integrase_H2C2"/>
    <property type="match status" value="1"/>
</dbReference>
<dbReference type="GO" id="GO:0006310">
    <property type="term" value="P:DNA recombination"/>
    <property type="evidence" value="ECO:0007669"/>
    <property type="project" value="UniProtKB-KW"/>
</dbReference>
<dbReference type="GO" id="GO:0006508">
    <property type="term" value="P:proteolysis"/>
    <property type="evidence" value="ECO:0007669"/>
    <property type="project" value="UniProtKB-KW"/>
</dbReference>
<evidence type="ECO:0000256" key="5">
    <source>
        <dbReference type="ARBA" id="ARBA00022842"/>
    </source>
</evidence>
<dbReference type="InterPro" id="IPR043502">
    <property type="entry name" value="DNA/RNA_pol_sf"/>
</dbReference>
<dbReference type="EMBL" id="SMMG02000006">
    <property type="protein sequence ID" value="KAA3470026.1"/>
    <property type="molecule type" value="Genomic_DNA"/>
</dbReference>
<evidence type="ECO:0000256" key="7">
    <source>
        <dbReference type="ARBA" id="ARBA00022918"/>
    </source>
</evidence>
<dbReference type="InterPro" id="IPR036397">
    <property type="entry name" value="RNaseH_sf"/>
</dbReference>
<keyword evidence="8" id="KW-0808">Transferase</keyword>
<dbReference type="PROSITE" id="PS50994">
    <property type="entry name" value="INTEGRASE"/>
    <property type="match status" value="1"/>
</dbReference>
<keyword evidence="2" id="KW-0479">Metal-binding</keyword>
<dbReference type="PANTHER" id="PTHR37984">
    <property type="entry name" value="PROTEIN CBG26694"/>
    <property type="match status" value="1"/>
</dbReference>
<comment type="caution">
    <text evidence="13">The sequence shown here is derived from an EMBL/GenBank/DDBJ whole genome shotgun (WGS) entry which is preliminary data.</text>
</comment>
<dbReference type="GO" id="GO:0003887">
    <property type="term" value="F:DNA-directed DNA polymerase activity"/>
    <property type="evidence" value="ECO:0007669"/>
    <property type="project" value="UniProtKB-KW"/>
</dbReference>
<evidence type="ECO:0000256" key="11">
    <source>
        <dbReference type="ARBA" id="ARBA00023268"/>
    </source>
</evidence>
<keyword evidence="5" id="KW-0460">Magnesium</keyword>
<dbReference type="GO" id="GO:0046872">
    <property type="term" value="F:metal ion binding"/>
    <property type="evidence" value="ECO:0007669"/>
    <property type="project" value="UniProtKB-KW"/>
</dbReference>
<evidence type="ECO:0000259" key="12">
    <source>
        <dbReference type="PROSITE" id="PS50994"/>
    </source>
</evidence>
<reference evidence="14" key="1">
    <citation type="journal article" date="2019" name="Plant Biotechnol. J.">
        <title>Genome sequencing of the Australian wild diploid species Gossypium australe highlights disease resistance and delayed gland morphogenesis.</title>
        <authorList>
            <person name="Cai Y."/>
            <person name="Cai X."/>
            <person name="Wang Q."/>
            <person name="Wang P."/>
            <person name="Zhang Y."/>
            <person name="Cai C."/>
            <person name="Xu Y."/>
            <person name="Wang K."/>
            <person name="Zhou Z."/>
            <person name="Wang C."/>
            <person name="Geng S."/>
            <person name="Li B."/>
            <person name="Dong Q."/>
            <person name="Hou Y."/>
            <person name="Wang H."/>
            <person name="Ai P."/>
            <person name="Liu Z."/>
            <person name="Yi F."/>
            <person name="Sun M."/>
            <person name="An G."/>
            <person name="Cheng J."/>
            <person name="Zhang Y."/>
            <person name="Shi Q."/>
            <person name="Xie Y."/>
            <person name="Shi X."/>
            <person name="Chang Y."/>
            <person name="Huang F."/>
            <person name="Chen Y."/>
            <person name="Hong S."/>
            <person name="Mi L."/>
            <person name="Sun Q."/>
            <person name="Zhang L."/>
            <person name="Zhou B."/>
            <person name="Peng R."/>
            <person name="Zhang X."/>
            <person name="Liu F."/>
        </authorList>
    </citation>
    <scope>NUCLEOTIDE SEQUENCE [LARGE SCALE GENOMIC DNA]</scope>
    <source>
        <strain evidence="14">cv. PA1801</strain>
    </source>
</reference>
<dbReference type="InterPro" id="IPR041577">
    <property type="entry name" value="RT_RNaseH_2"/>
</dbReference>
<keyword evidence="8" id="KW-0548">Nucleotidyltransferase</keyword>
<evidence type="ECO:0000256" key="10">
    <source>
        <dbReference type="ARBA" id="ARBA00023172"/>
    </source>
</evidence>
<evidence type="ECO:0000256" key="6">
    <source>
        <dbReference type="ARBA" id="ARBA00022908"/>
    </source>
</evidence>
<dbReference type="OrthoDB" id="1938712at2759"/>
<dbReference type="GO" id="GO:0015074">
    <property type="term" value="P:DNA integration"/>
    <property type="evidence" value="ECO:0007669"/>
    <property type="project" value="UniProtKB-KW"/>
</dbReference>
<evidence type="ECO:0000313" key="13">
    <source>
        <dbReference type="EMBL" id="KAA3470026.1"/>
    </source>
</evidence>
<sequence length="487" mass="56525">MLNSTNKFWLREVGFLGHIISAEGIRVDPSKISAIIDWKPLRNVIEVHSFLGLAGYYRRFVKGFSMIVTPLTRLLQKDVKFEWSGKCQQSFKQLKALLTEAPLLVQPKSGKEFMILSDTSLNGLGFVFDAGRQSCSLCIETNEAARKELSDRRWLELLKDYELVIDYHSGKANVVVDALSRKSLFALWPNDCLIFRDRICVPRNSELIQNILNEAHSSCLSVHSGSTKMYNDLKQLYWWHGMKRDISELVSKCLICQQVKVEHQVSSGLLQPIMILEWKWDRVTMDFVSGLPLSLKKKDAIWVVVNRLTKSAHFIPVRTDFSLDKLVELYISEIVRLHGVPLSIISYTNPRFTSRFWKKLQESLGTKLYFSTAFHPQTDGQSERVIQILEDMLHCCILQFEDIEFRIRDKVFLKVSSWNKILRFGRKGKLSPRFIEPYEIIERIRAVSYRLSLPSELEKIHNVFHVLMLRRYRSDPSHVISPTEVEI</sequence>
<accession>A0A5B6VLV5</accession>
<keyword evidence="1" id="KW-0645">Protease</keyword>
<evidence type="ECO:0000256" key="4">
    <source>
        <dbReference type="ARBA" id="ARBA00022801"/>
    </source>
</evidence>
<keyword evidence="3" id="KW-0064">Aspartyl protease</keyword>
<evidence type="ECO:0000256" key="2">
    <source>
        <dbReference type="ARBA" id="ARBA00022723"/>
    </source>
</evidence>
<keyword evidence="7" id="KW-0695">RNA-directed DNA polymerase</keyword>
<dbReference type="GO" id="GO:0004190">
    <property type="term" value="F:aspartic-type endopeptidase activity"/>
    <property type="evidence" value="ECO:0007669"/>
    <property type="project" value="UniProtKB-KW"/>
</dbReference>
<keyword evidence="4" id="KW-0378">Hydrolase</keyword>
<dbReference type="GO" id="GO:0003964">
    <property type="term" value="F:RNA-directed DNA polymerase activity"/>
    <property type="evidence" value="ECO:0007669"/>
    <property type="project" value="UniProtKB-KW"/>
</dbReference>
<dbReference type="FunFam" id="3.30.70.270:FF:000020">
    <property type="entry name" value="Transposon Tf2-6 polyprotein-like Protein"/>
    <property type="match status" value="1"/>
</dbReference>
<dbReference type="Gene3D" id="3.30.70.270">
    <property type="match status" value="1"/>
</dbReference>
<keyword evidence="6" id="KW-0229">DNA integration</keyword>
<dbReference type="PANTHER" id="PTHR37984:SF5">
    <property type="entry name" value="PROTEIN NYNRIN-LIKE"/>
    <property type="match status" value="1"/>
</dbReference>
<dbReference type="Pfam" id="PF24626">
    <property type="entry name" value="SH3_Tf2-1"/>
    <property type="match status" value="1"/>
</dbReference>
<name>A0A5B6VLV5_9ROSI</name>
<dbReference type="GO" id="GO:0003677">
    <property type="term" value="F:DNA binding"/>
    <property type="evidence" value="ECO:0007669"/>
    <property type="project" value="UniProtKB-KW"/>
</dbReference>
<keyword evidence="14" id="KW-1185">Reference proteome</keyword>
<dbReference type="SUPFAM" id="SSF56672">
    <property type="entry name" value="DNA/RNA polymerases"/>
    <property type="match status" value="1"/>
</dbReference>
<gene>
    <name evidence="13" type="ORF">EPI10_015767</name>
</gene>
<evidence type="ECO:0000256" key="8">
    <source>
        <dbReference type="ARBA" id="ARBA00022932"/>
    </source>
</evidence>
<proteinExistence type="predicted"/>
<protein>
    <submittedName>
        <fullName evidence="13">DNA/RNA polymerases superfamily protein</fullName>
    </submittedName>
</protein>
<dbReference type="Pfam" id="PF17919">
    <property type="entry name" value="RT_RNaseH_2"/>
    <property type="match status" value="1"/>
</dbReference>
<evidence type="ECO:0000313" key="14">
    <source>
        <dbReference type="Proteomes" id="UP000325315"/>
    </source>
</evidence>
<dbReference type="InterPro" id="IPR012337">
    <property type="entry name" value="RNaseH-like_sf"/>
</dbReference>
<keyword evidence="10" id="KW-0233">DNA recombination</keyword>
<dbReference type="Proteomes" id="UP000325315">
    <property type="component" value="Unassembled WGS sequence"/>
</dbReference>
<evidence type="ECO:0000256" key="1">
    <source>
        <dbReference type="ARBA" id="ARBA00022670"/>
    </source>
</evidence>
<evidence type="ECO:0000256" key="3">
    <source>
        <dbReference type="ARBA" id="ARBA00022750"/>
    </source>
</evidence>
<organism evidence="13 14">
    <name type="scientific">Gossypium australe</name>
    <dbReference type="NCBI Taxonomy" id="47621"/>
    <lineage>
        <taxon>Eukaryota</taxon>
        <taxon>Viridiplantae</taxon>
        <taxon>Streptophyta</taxon>
        <taxon>Embryophyta</taxon>
        <taxon>Tracheophyta</taxon>
        <taxon>Spermatophyta</taxon>
        <taxon>Magnoliopsida</taxon>
        <taxon>eudicotyledons</taxon>
        <taxon>Gunneridae</taxon>
        <taxon>Pentapetalae</taxon>
        <taxon>rosids</taxon>
        <taxon>malvids</taxon>
        <taxon>Malvales</taxon>
        <taxon>Malvaceae</taxon>
        <taxon>Malvoideae</taxon>
        <taxon>Gossypium</taxon>
    </lineage>
</organism>
<dbReference type="InterPro" id="IPR043128">
    <property type="entry name" value="Rev_trsase/Diguanyl_cyclase"/>
</dbReference>